<evidence type="ECO:0000256" key="1">
    <source>
        <dbReference type="SAM" id="MobiDB-lite"/>
    </source>
</evidence>
<feature type="signal peptide" evidence="3">
    <location>
        <begin position="1"/>
        <end position="31"/>
    </location>
</feature>
<evidence type="ECO:0000313" key="6">
    <source>
        <dbReference type="Proteomes" id="UP000271974"/>
    </source>
</evidence>
<dbReference type="InterPro" id="IPR058831">
    <property type="entry name" value="LolA-like_dom_2nd"/>
</dbReference>
<feature type="region of interest" description="Disordered" evidence="1">
    <location>
        <begin position="600"/>
        <end position="631"/>
    </location>
</feature>
<evidence type="ECO:0000313" key="5">
    <source>
        <dbReference type="EMBL" id="RUS72156.1"/>
    </source>
</evidence>
<dbReference type="PANTHER" id="PTHR36902">
    <property type="entry name" value="ENRICHED IN SURFACE-LABELED PROTEOME PROTEIN 9"/>
    <property type="match status" value="1"/>
</dbReference>
<evidence type="ECO:0000256" key="2">
    <source>
        <dbReference type="SAM" id="Phobius"/>
    </source>
</evidence>
<keyword evidence="2" id="KW-1133">Transmembrane helix</keyword>
<feature type="domain" description="LolA-like" evidence="4">
    <location>
        <begin position="232"/>
        <end position="377"/>
    </location>
</feature>
<feature type="compositionally biased region" description="Low complexity" evidence="1">
    <location>
        <begin position="525"/>
        <end position="553"/>
    </location>
</feature>
<organism evidence="5 6">
    <name type="scientific">Elysia chlorotica</name>
    <name type="common">Eastern emerald elysia</name>
    <name type="synonym">Sea slug</name>
    <dbReference type="NCBI Taxonomy" id="188477"/>
    <lineage>
        <taxon>Eukaryota</taxon>
        <taxon>Metazoa</taxon>
        <taxon>Spiralia</taxon>
        <taxon>Lophotrochozoa</taxon>
        <taxon>Mollusca</taxon>
        <taxon>Gastropoda</taxon>
        <taxon>Heterobranchia</taxon>
        <taxon>Euthyneura</taxon>
        <taxon>Panpulmonata</taxon>
        <taxon>Sacoglossa</taxon>
        <taxon>Placobranchoidea</taxon>
        <taxon>Plakobranchidae</taxon>
        <taxon>Elysia</taxon>
    </lineage>
</organism>
<dbReference type="STRING" id="188477.A0A433SSE5"/>
<evidence type="ECO:0000259" key="4">
    <source>
        <dbReference type="Pfam" id="PF25898"/>
    </source>
</evidence>
<keyword evidence="2" id="KW-0812">Transmembrane</keyword>
<feature type="transmembrane region" description="Helical" evidence="2">
    <location>
        <begin position="633"/>
        <end position="656"/>
    </location>
</feature>
<protein>
    <recommendedName>
        <fullName evidence="4">LolA-like domain-containing protein</fullName>
    </recommendedName>
</protein>
<keyword evidence="6" id="KW-1185">Reference proteome</keyword>
<dbReference type="Pfam" id="PF25898">
    <property type="entry name" value="LolA_2nd_metazoa"/>
    <property type="match status" value="1"/>
</dbReference>
<feature type="region of interest" description="Disordered" evidence="1">
    <location>
        <begin position="504"/>
        <end position="561"/>
    </location>
</feature>
<evidence type="ECO:0000256" key="3">
    <source>
        <dbReference type="SAM" id="SignalP"/>
    </source>
</evidence>
<feature type="chain" id="PRO_5019078462" description="LolA-like domain-containing protein" evidence="3">
    <location>
        <begin position="32"/>
        <end position="680"/>
    </location>
</feature>
<accession>A0A433SSE5</accession>
<dbReference type="PANTHER" id="PTHR36902:SF1">
    <property type="entry name" value="ENRICHED IN SURFACE-LABELED PROTEOME PROTEIN 9"/>
    <property type="match status" value="1"/>
</dbReference>
<feature type="compositionally biased region" description="Low complexity" evidence="1">
    <location>
        <begin position="505"/>
        <end position="517"/>
    </location>
</feature>
<name>A0A433SSE5_ELYCH</name>
<keyword evidence="3" id="KW-0732">Signal</keyword>
<keyword evidence="2" id="KW-0472">Membrane</keyword>
<proteinExistence type="predicted"/>
<gene>
    <name evidence="5" type="ORF">EGW08_020083</name>
</gene>
<dbReference type="AlphaFoldDB" id="A0A433SSE5"/>
<feature type="compositionally biased region" description="Polar residues" evidence="1">
    <location>
        <begin position="600"/>
        <end position="612"/>
    </location>
</feature>
<comment type="caution">
    <text evidence="5">The sequence shown here is derived from an EMBL/GenBank/DDBJ whole genome shotgun (WGS) entry which is preliminary data.</text>
</comment>
<dbReference type="Proteomes" id="UP000271974">
    <property type="component" value="Unassembled WGS sequence"/>
</dbReference>
<reference evidence="5 6" key="1">
    <citation type="submission" date="2019-01" db="EMBL/GenBank/DDBJ databases">
        <title>A draft genome assembly of the solar-powered sea slug Elysia chlorotica.</title>
        <authorList>
            <person name="Cai H."/>
            <person name="Li Q."/>
            <person name="Fang X."/>
            <person name="Li J."/>
            <person name="Curtis N.E."/>
            <person name="Altenburger A."/>
            <person name="Shibata T."/>
            <person name="Feng M."/>
            <person name="Maeda T."/>
            <person name="Schwartz J.A."/>
            <person name="Shigenobu S."/>
            <person name="Lundholm N."/>
            <person name="Nishiyama T."/>
            <person name="Yang H."/>
            <person name="Hasebe M."/>
            <person name="Li S."/>
            <person name="Pierce S.K."/>
            <person name="Wang J."/>
        </authorList>
    </citation>
    <scope>NUCLEOTIDE SEQUENCE [LARGE SCALE GENOMIC DNA]</scope>
    <source>
        <strain evidence="5">EC2010</strain>
        <tissue evidence="5">Whole organism of an adult</tissue>
    </source>
</reference>
<sequence>MKYSPRLRAQTWIRDLISVWAASLLVSNVRAADSPFDTSVCSPPKNSAVSPLPALGDVYSASIRWTSELDKKIYDVRDDYDKRRGQAALTVNMPRLPAAAKMIYDLKLGYVSVIKDGRLGTASMTWQMPEVPHDDRSLPYIIKLHAKRTQSGVVQEYKVTGTVSRFDVSPVFEDAAFLPPPGTWCEGLASTSLPDLPASFSLVAEMVYLDSSKVSLHKVRCLYIIIITYPELGVKYNIDNNLQACDRISPITMYDDFAEPAPVKQISPHEFRLAQASVFFRTRGARVQLAGQRTIRGITCDVYIGQYPDPDKHRNFTVQWFFSKAHWQVYSGASILSEALVRMEVYMSASGNPIVYNIIGFERSEPDYDVFDISLCYTPQQKIHFLLLIKVLEPAAFSSVSPRSIQDRITEMLASLITEQNRFAGIQVEYDGKENLYVYGTLLERPPVDNTDIQHPQPHTMEDAFLFLGGSVRSQISSYIVTPEGKNVTLVPTRIVRVDFAKDFTTPLPTKPTTTQAPPIPPRKTTPTTTPTTTRRRTTPSTGTRSSSSRSPAPARPPSANWQNCRPLCLANQMCPCNAQPSIKVPTHPTPPCDCAQDCPATTSRSNTNSQGACGHINGGQKDQKKSSSKSGISVGTLVGSVLGVLVVGLILGFVATRLYHVLKKLPDVRLINSDDDVKY</sequence>
<dbReference type="EMBL" id="RQTK01001104">
    <property type="protein sequence ID" value="RUS72156.1"/>
    <property type="molecule type" value="Genomic_DNA"/>
</dbReference>
<dbReference type="OrthoDB" id="6093526at2759"/>